<keyword evidence="3" id="KW-1185">Reference proteome</keyword>
<dbReference type="RefSeq" id="WP_114663699.1">
    <property type="nucleotide sequence ID" value="NZ_CP031194.1"/>
</dbReference>
<dbReference type="EMBL" id="CP031194">
    <property type="protein sequence ID" value="AXG81158.1"/>
    <property type="molecule type" value="Genomic_DNA"/>
</dbReference>
<evidence type="ECO:0000313" key="2">
    <source>
        <dbReference type="EMBL" id="AXG81158.1"/>
    </source>
</evidence>
<feature type="region of interest" description="Disordered" evidence="1">
    <location>
        <begin position="1"/>
        <end position="30"/>
    </location>
</feature>
<reference evidence="3" key="1">
    <citation type="submission" date="2018-07" db="EMBL/GenBank/DDBJ databases">
        <authorList>
            <person name="Zhao J."/>
        </authorList>
    </citation>
    <scope>NUCLEOTIDE SEQUENCE [LARGE SCALE GENOMIC DNA]</scope>
    <source>
        <strain evidence="3">GSSD-12</strain>
    </source>
</reference>
<evidence type="ECO:0008006" key="4">
    <source>
        <dbReference type="Google" id="ProtNLM"/>
    </source>
</evidence>
<dbReference type="OrthoDB" id="1634373at2"/>
<dbReference type="Gene3D" id="3.40.50.300">
    <property type="entry name" value="P-loop containing nucleotide triphosphate hydrolases"/>
    <property type="match status" value="1"/>
</dbReference>
<accession>A0A345HWT4</accession>
<dbReference type="AlphaFoldDB" id="A0A345HWT4"/>
<dbReference type="InterPro" id="IPR027417">
    <property type="entry name" value="P-loop_NTPase"/>
</dbReference>
<evidence type="ECO:0000256" key="1">
    <source>
        <dbReference type="SAM" id="MobiDB-lite"/>
    </source>
</evidence>
<name>A0A345HWT4_9ACTN</name>
<dbReference type="Proteomes" id="UP000253868">
    <property type="component" value="Chromosome"/>
</dbReference>
<protein>
    <recommendedName>
        <fullName evidence="4">Terminase large subunit gp17-like C-terminal domain-containing protein</fullName>
    </recommendedName>
</protein>
<gene>
    <name evidence="2" type="ORF">DVK44_29600</name>
</gene>
<sequence length="647" mass="72996">MARIVADPSQLPGIKPRDRRRNTLSSAEKKQTILAAVRMGQTVEEGCRQAGCSRKTHEYYRKSDPDYRDAMDRALRARTEGAAAARKEVPDFPEFCATYLDTQLFAHHLQWYDLLEGREPRNLHPVQRYIKGDPDTVLINTPPEHAKSTTITVNYVTWRIVQDPSIRILLISKTQALAAKFLFSIKQRLAESKAYAQLQQDFGPPGGWSEGASTWTSTQIRMAGVDSGEKDYTVEAVGLGGQIYGTRTDLVIMDDCVDNTNHQQFESQIDWIQNIVGSRVADMGGRMLLVGTRMATVDLYSEILKPSYYSDGASPWTYLTQPAVLEFADDPKDWITLWPETNRPPVTVSARKQAVAEGWPRDGLWPMWHGVALARKRSRMRPRNWSMVYMQDQVADDSIFKAEDVEGCIDRARWPGVMTDGQSDHRKYGMDGLLVVAGLDPAAAGCTAMVVVGLDRRTGVRWILDVVNKRGMPPHEMRSEMERLTAKYSISEWRVEKNAYQGSIVQDQLIKTFMNARGTLLTAHHTDAKKWDSDFGVASMATLFDGWRDGRHLVRLPSQTQSEAVRALIEQLCAWFPETKGLTDIVMAWWFAEIRCRELMLTDFDGWHANSSEFTSERDAAGQMVVDVDFALQQQGAGAWDGSLNGW</sequence>
<evidence type="ECO:0000313" key="3">
    <source>
        <dbReference type="Proteomes" id="UP000253868"/>
    </source>
</evidence>
<organism evidence="2 3">
    <name type="scientific">Streptomyces paludis</name>
    <dbReference type="NCBI Taxonomy" id="2282738"/>
    <lineage>
        <taxon>Bacteria</taxon>
        <taxon>Bacillati</taxon>
        <taxon>Actinomycetota</taxon>
        <taxon>Actinomycetes</taxon>
        <taxon>Kitasatosporales</taxon>
        <taxon>Streptomycetaceae</taxon>
        <taxon>Streptomyces</taxon>
    </lineage>
</organism>
<proteinExistence type="predicted"/>
<dbReference type="KEGG" id="spad:DVK44_29600"/>